<feature type="signal peptide" evidence="2">
    <location>
        <begin position="1"/>
        <end position="37"/>
    </location>
</feature>
<comment type="caution">
    <text evidence="4">The sequence shown here is derived from an EMBL/GenBank/DDBJ whole genome shotgun (WGS) entry which is preliminary data.</text>
</comment>
<evidence type="ECO:0000313" key="5">
    <source>
        <dbReference type="Proteomes" id="UP000487268"/>
    </source>
</evidence>
<dbReference type="InterPro" id="IPR046542">
    <property type="entry name" value="DUF6801"/>
</dbReference>
<dbReference type="EMBL" id="WEGH01000002">
    <property type="protein sequence ID" value="MQY04784.1"/>
    <property type="molecule type" value="Genomic_DNA"/>
</dbReference>
<evidence type="ECO:0000256" key="2">
    <source>
        <dbReference type="SAM" id="SignalP"/>
    </source>
</evidence>
<name>A0A7K0BVS2_9ACTN</name>
<feature type="domain" description="DUF6801" evidence="3">
    <location>
        <begin position="45"/>
        <end position="207"/>
    </location>
</feature>
<organism evidence="4 5">
    <name type="scientific">Actinomadura macrotermitis</name>
    <dbReference type="NCBI Taxonomy" id="2585200"/>
    <lineage>
        <taxon>Bacteria</taxon>
        <taxon>Bacillati</taxon>
        <taxon>Actinomycetota</taxon>
        <taxon>Actinomycetes</taxon>
        <taxon>Streptosporangiales</taxon>
        <taxon>Thermomonosporaceae</taxon>
        <taxon>Actinomadura</taxon>
    </lineage>
</organism>
<protein>
    <recommendedName>
        <fullName evidence="3">DUF6801 domain-containing protein</fullName>
    </recommendedName>
</protein>
<feature type="region of interest" description="Disordered" evidence="1">
    <location>
        <begin position="212"/>
        <end position="259"/>
    </location>
</feature>
<evidence type="ECO:0000259" key="3">
    <source>
        <dbReference type="Pfam" id="PF20611"/>
    </source>
</evidence>
<keyword evidence="2" id="KW-0732">Signal</keyword>
<dbReference type="OrthoDB" id="4863392at2"/>
<dbReference type="RefSeq" id="WP_153532949.1">
    <property type="nucleotide sequence ID" value="NZ_WEGH01000002.1"/>
</dbReference>
<dbReference type="Pfam" id="PF20611">
    <property type="entry name" value="DUF6801"/>
    <property type="match status" value="1"/>
</dbReference>
<sequence>MNVKSKSQKIRLALSTAAVGGMVAGTFAVLATGPASADPVNLTLKYTCGFPLLGEETVVAKIKSDVPKTIAVNTATPKIVVDVVSTQTAKTYSALNIAGVASLEGSARADATVLAPQGDVAVGVPVKLDKTALPASETPIPFDMHGSGTAPSLKFSKAGHAKINVGALMLNITPRDSEGAEVTLDDPDYDIHKVACKIQPGQNATLAEFDITDGTGSQTTPETTPQTTPQTTPETTPQTTPETTPATTPQTTPPGDGGIKYGYTIKGSTFVKAPNGTAPLTGTVDANLDALTGNFTADLALQPTKGDFKILGFLPVQADIVLDFQGKTTGTLKSNTLTTNSKVITKLPQFRVFGIIPIGGGENCKTTTPSDIKLASEPGGFPALKGGTIKGTYDLSEIKDCNLLTPILSVFTQGKGNTIDLTLTPKPKS</sequence>
<accession>A0A7K0BVS2</accession>
<reference evidence="4 5" key="1">
    <citation type="submission" date="2019-10" db="EMBL/GenBank/DDBJ databases">
        <title>Actinomadura rubteroloni sp. nov. and Actinomadura macrotermitis sp. nov., isolated from the gut of fungus growing-termite Macrotermes natalensis.</title>
        <authorList>
            <person name="Benndorf R."/>
            <person name="Martin K."/>
            <person name="Kuefner M."/>
            <person name="De Beer W."/>
            <person name="Kaster A.-K."/>
            <person name="Vollmers J."/>
            <person name="Poulsen M."/>
            <person name="Beemelmanns C."/>
        </authorList>
    </citation>
    <scope>NUCLEOTIDE SEQUENCE [LARGE SCALE GENOMIC DNA]</scope>
    <source>
        <strain evidence="4 5">RB68</strain>
    </source>
</reference>
<keyword evidence="5" id="KW-1185">Reference proteome</keyword>
<feature type="chain" id="PRO_5029889653" description="DUF6801 domain-containing protein" evidence="2">
    <location>
        <begin position="38"/>
        <end position="429"/>
    </location>
</feature>
<dbReference type="Proteomes" id="UP000487268">
    <property type="component" value="Unassembled WGS sequence"/>
</dbReference>
<feature type="compositionally biased region" description="Low complexity" evidence="1">
    <location>
        <begin position="218"/>
        <end position="254"/>
    </location>
</feature>
<evidence type="ECO:0000256" key="1">
    <source>
        <dbReference type="SAM" id="MobiDB-lite"/>
    </source>
</evidence>
<dbReference type="AlphaFoldDB" id="A0A7K0BVS2"/>
<gene>
    <name evidence="4" type="ORF">ACRB68_28460</name>
</gene>
<evidence type="ECO:0000313" key="4">
    <source>
        <dbReference type="EMBL" id="MQY04784.1"/>
    </source>
</evidence>
<proteinExistence type="predicted"/>